<dbReference type="EMBL" id="JAFGDB010000041">
    <property type="protein sequence ID" value="MBN2067326.1"/>
    <property type="molecule type" value="Genomic_DNA"/>
</dbReference>
<comment type="caution">
    <text evidence="1">The sequence shown here is derived from an EMBL/GenBank/DDBJ whole genome shotgun (WGS) entry which is preliminary data.</text>
</comment>
<dbReference type="AlphaFoldDB" id="A0A938YTP4"/>
<accession>A0A938YTP4</accession>
<gene>
    <name evidence="1" type="ORF">JW744_02570</name>
</gene>
<sequence>MRKGPYKIVLTRHAFVRAMQRGVSPDLIEDALQTGNMKKQGKGRVKFEKRFKQFTVVCVDEITGNVIRIVTIEKKRR</sequence>
<name>A0A938YTP4_9ARCH</name>
<dbReference type="Proteomes" id="UP000809243">
    <property type="component" value="Unassembled WGS sequence"/>
</dbReference>
<proteinExistence type="predicted"/>
<organism evidence="1 2">
    <name type="scientific">Candidatus Iainarchaeum sp</name>
    <dbReference type="NCBI Taxonomy" id="3101447"/>
    <lineage>
        <taxon>Archaea</taxon>
        <taxon>Candidatus Iainarchaeota</taxon>
        <taxon>Candidatus Iainarchaeia</taxon>
        <taxon>Candidatus Iainarchaeales</taxon>
        <taxon>Candidatus Iainarchaeaceae</taxon>
        <taxon>Candidatus Iainarchaeum</taxon>
    </lineage>
</organism>
<protein>
    <submittedName>
        <fullName evidence="1">DUF4258 domain-containing protein</fullName>
    </submittedName>
</protein>
<reference evidence="1" key="1">
    <citation type="submission" date="2021-01" db="EMBL/GenBank/DDBJ databases">
        <title>Active Sulfur Cycling in an Early Earth Analoge.</title>
        <authorList>
            <person name="Hahn C.R."/>
            <person name="Youssef N.H."/>
            <person name="Elshahed M."/>
        </authorList>
    </citation>
    <scope>NUCLEOTIDE SEQUENCE</scope>
    <source>
        <strain evidence="1">Zod_Metabat.1151</strain>
    </source>
</reference>
<evidence type="ECO:0000313" key="2">
    <source>
        <dbReference type="Proteomes" id="UP000809243"/>
    </source>
</evidence>
<evidence type="ECO:0000313" key="1">
    <source>
        <dbReference type="EMBL" id="MBN2067326.1"/>
    </source>
</evidence>